<dbReference type="Proteomes" id="UP001148313">
    <property type="component" value="Unassembled WGS sequence"/>
</dbReference>
<feature type="domain" description="ATPase AAA-type core" evidence="1">
    <location>
        <begin position="24"/>
        <end position="341"/>
    </location>
</feature>
<proteinExistence type="predicted"/>
<accession>A0ABT4VN46</accession>
<evidence type="ECO:0000259" key="1">
    <source>
        <dbReference type="Pfam" id="PF13304"/>
    </source>
</evidence>
<protein>
    <submittedName>
        <fullName evidence="2">AAA family ATPase</fullName>
    </submittedName>
</protein>
<dbReference type="InterPro" id="IPR003959">
    <property type="entry name" value="ATPase_AAA_core"/>
</dbReference>
<sequence>MYLRSMSAENYRSLRSIRMDLGSVNLFVGANGVGKSNLYRALQLIKAAAEGRLSHLIAEEGGIYSAFWSGGTRKHEKARIKLSAEIVDEATGIVYRYSIETGFKQAEPSAGFFHEAQIKAEELTVDTGRRPVVTMRREGAHVSARGESGRMEDYPEQALTSETALFMLGDAGRYPEISTLRHIIGQWRFYHGFRSDAGSPLRQPCLAITAPMLEEDGANIAAVFATIAHTRQDTIDLDRSVYDAFSGAALSVPVPEEYASFGLVFPDFPERIFQPRELSDGQIRFLALAAALMSYRRPPFIALNEPEASLHPDMLPALAGMIASASADSQVWVVTHSQILADAISERCGVRPKTVIRRDGATWIEGMSLTGRMDDEED</sequence>
<dbReference type="CDD" id="cd00267">
    <property type="entry name" value="ABC_ATPase"/>
    <property type="match status" value="1"/>
</dbReference>
<dbReference type="InterPro" id="IPR027417">
    <property type="entry name" value="P-loop_NTPase"/>
</dbReference>
<dbReference type="EMBL" id="JAPJZH010000005">
    <property type="protein sequence ID" value="MDA4845595.1"/>
    <property type="molecule type" value="Genomic_DNA"/>
</dbReference>
<evidence type="ECO:0000313" key="2">
    <source>
        <dbReference type="EMBL" id="MDA4845595.1"/>
    </source>
</evidence>
<dbReference type="SUPFAM" id="SSF52540">
    <property type="entry name" value="P-loop containing nucleoside triphosphate hydrolases"/>
    <property type="match status" value="1"/>
</dbReference>
<evidence type="ECO:0000313" key="3">
    <source>
        <dbReference type="Proteomes" id="UP001148313"/>
    </source>
</evidence>
<dbReference type="RefSeq" id="WP_271089252.1">
    <property type="nucleotide sequence ID" value="NZ_JAPJZH010000005.1"/>
</dbReference>
<name>A0ABT4VN46_9HYPH</name>
<dbReference type="Pfam" id="PF13304">
    <property type="entry name" value="AAA_21"/>
    <property type="match status" value="1"/>
</dbReference>
<dbReference type="PIRSF" id="PIRSF029347">
    <property type="entry name" value="RecF"/>
    <property type="match status" value="1"/>
</dbReference>
<dbReference type="Gene3D" id="3.40.50.300">
    <property type="entry name" value="P-loop containing nucleotide triphosphate hydrolases"/>
    <property type="match status" value="2"/>
</dbReference>
<dbReference type="InterPro" id="IPR014555">
    <property type="entry name" value="RecF-like"/>
</dbReference>
<dbReference type="PANTHER" id="PTHR32182:SF25">
    <property type="entry name" value="SLR1056 PROTEIN"/>
    <property type="match status" value="1"/>
</dbReference>
<organism evidence="2 3">
    <name type="scientific">Hoeflea poritis</name>
    <dbReference type="NCBI Taxonomy" id="2993659"/>
    <lineage>
        <taxon>Bacteria</taxon>
        <taxon>Pseudomonadati</taxon>
        <taxon>Pseudomonadota</taxon>
        <taxon>Alphaproteobacteria</taxon>
        <taxon>Hyphomicrobiales</taxon>
        <taxon>Rhizobiaceae</taxon>
        <taxon>Hoeflea</taxon>
    </lineage>
</organism>
<gene>
    <name evidence="2" type="ORF">OOZ53_09565</name>
</gene>
<comment type="caution">
    <text evidence="2">The sequence shown here is derived from an EMBL/GenBank/DDBJ whole genome shotgun (WGS) entry which is preliminary data.</text>
</comment>
<dbReference type="PANTHER" id="PTHR32182">
    <property type="entry name" value="DNA REPLICATION AND REPAIR PROTEIN RECF"/>
    <property type="match status" value="1"/>
</dbReference>
<reference evidence="2" key="1">
    <citation type="submission" date="2022-11" db="EMBL/GenBank/DDBJ databases">
        <title>Hoeflea poritis sp. nov., isolated from scleractinian coral Porites lutea.</title>
        <authorList>
            <person name="Zhang G."/>
            <person name="Wei Q."/>
            <person name="Cai L."/>
        </authorList>
    </citation>
    <scope>NUCLEOTIDE SEQUENCE</scope>
    <source>
        <strain evidence="2">E7-10</strain>
    </source>
</reference>
<keyword evidence="3" id="KW-1185">Reference proteome</keyword>